<keyword evidence="3" id="KW-1185">Reference proteome</keyword>
<feature type="region of interest" description="Disordered" evidence="1">
    <location>
        <begin position="1"/>
        <end position="68"/>
    </location>
</feature>
<dbReference type="SMART" id="SM00543">
    <property type="entry name" value="MIF4G"/>
    <property type="match status" value="2"/>
</dbReference>
<organism evidence="2 3">
    <name type="scientific">Paramuricea clavata</name>
    <name type="common">Red gorgonian</name>
    <name type="synonym">Violescent sea-whip</name>
    <dbReference type="NCBI Taxonomy" id="317549"/>
    <lineage>
        <taxon>Eukaryota</taxon>
        <taxon>Metazoa</taxon>
        <taxon>Cnidaria</taxon>
        <taxon>Anthozoa</taxon>
        <taxon>Octocorallia</taxon>
        <taxon>Malacalcyonacea</taxon>
        <taxon>Plexauridae</taxon>
        <taxon>Paramuricea</taxon>
    </lineage>
</organism>
<dbReference type="GO" id="GO:0000184">
    <property type="term" value="P:nuclear-transcribed mRNA catabolic process, nonsense-mediated decay"/>
    <property type="evidence" value="ECO:0007669"/>
    <property type="project" value="InterPro"/>
</dbReference>
<dbReference type="EMBL" id="CACRXK020000342">
    <property type="protein sequence ID" value="CAB3980993.1"/>
    <property type="molecule type" value="Genomic_DNA"/>
</dbReference>
<evidence type="ECO:0000313" key="3">
    <source>
        <dbReference type="Proteomes" id="UP001152795"/>
    </source>
</evidence>
<accession>A0A7D9HDZ8</accession>
<feature type="compositionally biased region" description="Acidic residues" evidence="1">
    <location>
        <begin position="47"/>
        <end position="56"/>
    </location>
</feature>
<proteinExistence type="predicted"/>
<dbReference type="GO" id="GO:0003723">
    <property type="term" value="F:RNA binding"/>
    <property type="evidence" value="ECO:0007669"/>
    <property type="project" value="InterPro"/>
</dbReference>
<dbReference type="Pfam" id="PF02854">
    <property type="entry name" value="MIF4G"/>
    <property type="match status" value="2"/>
</dbReference>
<dbReference type="Proteomes" id="UP001152795">
    <property type="component" value="Unassembled WGS sequence"/>
</dbReference>
<evidence type="ECO:0000256" key="1">
    <source>
        <dbReference type="SAM" id="MobiDB-lite"/>
    </source>
</evidence>
<feature type="region of interest" description="Disordered" evidence="1">
    <location>
        <begin position="454"/>
        <end position="502"/>
    </location>
</feature>
<dbReference type="InterPro" id="IPR003890">
    <property type="entry name" value="MIF4G-like_typ-3"/>
</dbReference>
<dbReference type="SUPFAM" id="SSF48371">
    <property type="entry name" value="ARM repeat"/>
    <property type="match status" value="2"/>
</dbReference>
<protein>
    <submittedName>
        <fullName evidence="2">Regulator of nonsense transcripts 2 isoform X1</fullName>
    </submittedName>
</protein>
<dbReference type="PANTHER" id="PTHR12839:SF7">
    <property type="entry name" value="REGULATOR OF NONSENSE TRANSCRIPTS 2"/>
    <property type="match status" value="1"/>
</dbReference>
<reference evidence="2" key="1">
    <citation type="submission" date="2020-04" db="EMBL/GenBank/DDBJ databases">
        <authorList>
            <person name="Alioto T."/>
            <person name="Alioto T."/>
            <person name="Gomez Garrido J."/>
        </authorList>
    </citation>
    <scope>NUCLEOTIDE SEQUENCE</scope>
    <source>
        <strain evidence="2">A484AB</strain>
    </source>
</reference>
<dbReference type="FunFam" id="1.25.40.180:FF:000014">
    <property type="entry name" value="Putative regulator of nonsense transcripts 2"/>
    <property type="match status" value="1"/>
</dbReference>
<dbReference type="InterPro" id="IPR016024">
    <property type="entry name" value="ARM-type_fold"/>
</dbReference>
<gene>
    <name evidence="2" type="ORF">PACLA_8A007300</name>
</gene>
<feature type="compositionally biased region" description="Basic and acidic residues" evidence="1">
    <location>
        <begin position="57"/>
        <end position="68"/>
    </location>
</feature>
<feature type="non-terminal residue" evidence="2">
    <location>
        <position position="667"/>
    </location>
</feature>
<dbReference type="GO" id="GO:0035145">
    <property type="term" value="C:exon-exon junction complex"/>
    <property type="evidence" value="ECO:0007669"/>
    <property type="project" value="TreeGrafter"/>
</dbReference>
<dbReference type="GO" id="GO:0005737">
    <property type="term" value="C:cytoplasm"/>
    <property type="evidence" value="ECO:0007669"/>
    <property type="project" value="TreeGrafter"/>
</dbReference>
<dbReference type="Gene3D" id="1.25.40.180">
    <property type="match status" value="2"/>
</dbReference>
<name>A0A7D9HDZ8_PARCT</name>
<dbReference type="PANTHER" id="PTHR12839">
    <property type="entry name" value="NONSENSE-MEDIATED MRNA DECAY PROTEIN 2 UP-FRAMESHIFT SUPPRESSOR 2"/>
    <property type="match status" value="1"/>
</dbReference>
<feature type="compositionally biased region" description="Polar residues" evidence="1">
    <location>
        <begin position="486"/>
        <end position="500"/>
    </location>
</feature>
<sequence>MSSQKVDKRNSRNTSNESSSKANENKKIQEESVDSEQKPASHRDENEKDEEELQKEEEEKMMQEQKQAEEIALEAKERVEAKMAIRQQNLEAPRNRPQDSFFRSLDSNIKKNSSFIKKLKTMTEQQKQSLSQEFNGLNLTRFIQEAVTGIVEGLHKLKVSDVSVVIHMCGLFHQRYTDFMGYFITELMKMFDNYNCKDDEKSLNVNKFRVGLRVLAELGLYGIIGHIEEAIKLLSSTLNNITSCDMENHLYLSVILSFCRHCAEDVLGITSRKQRLLLQKYDVKIPRFEVIPSEKQKAIFSILKSYYESLVSHLLKEHADLQKKETQNKQILLSKGELHEDRKEAYEKCQKSYDKLLTNISALAEILDLDMPDLPESESLPEEDASGGINIFNPFKLTEYDGDTGLWEDEDTRTFYENLKDLKSLVPSILYKESSKTESDSKTASKEELVNGLDDDSDIVISDDEDILPDITDETEEDETTSADESNNGTTSDASGGKTTQSISSQLEQIIQRLPTCVNRNFIDDLATDFVMTCNTKGNRKKLCKALFNVPRTRFDLLPFYSRLVATLHPCMPDLAVDLFAFLKAEFKWHVRKKDQIYVESKVKTVRFIAELTKFGMVPKKETVHCLKILLDNFTHHNVEMACSLLETCGRYLFRSADSHIKTKNIL</sequence>
<evidence type="ECO:0000313" key="2">
    <source>
        <dbReference type="EMBL" id="CAB3980993.1"/>
    </source>
</evidence>
<comment type="caution">
    <text evidence="2">The sequence shown here is derived from an EMBL/GenBank/DDBJ whole genome shotgun (WGS) entry which is preliminary data.</text>
</comment>
<feature type="compositionally biased region" description="Acidic residues" evidence="1">
    <location>
        <begin position="454"/>
        <end position="482"/>
    </location>
</feature>
<feature type="compositionally biased region" description="Low complexity" evidence="1">
    <location>
        <begin position="12"/>
        <end position="22"/>
    </location>
</feature>
<dbReference type="InterPro" id="IPR039762">
    <property type="entry name" value="Nmd2/UPF2"/>
</dbReference>
<feature type="compositionally biased region" description="Basic and acidic residues" evidence="1">
    <location>
        <begin position="1"/>
        <end position="10"/>
    </location>
</feature>
<dbReference type="OrthoDB" id="27832at2759"/>
<feature type="compositionally biased region" description="Basic and acidic residues" evidence="1">
    <location>
        <begin position="23"/>
        <end position="46"/>
    </location>
</feature>
<dbReference type="AlphaFoldDB" id="A0A7D9HDZ8"/>